<evidence type="ECO:0000256" key="2">
    <source>
        <dbReference type="ARBA" id="ARBA00003906"/>
    </source>
</evidence>
<dbReference type="GO" id="GO:0004591">
    <property type="term" value="F:oxoglutarate dehydrogenase (succinyl-transferring) activity"/>
    <property type="evidence" value="ECO:0007669"/>
    <property type="project" value="UniProtKB-EC"/>
</dbReference>
<proteinExistence type="inferred from homology"/>
<dbReference type="KEGG" id="mcau:MIT9_P1277"/>
<dbReference type="GO" id="GO:0006099">
    <property type="term" value="P:tricarboxylic acid cycle"/>
    <property type="evidence" value="ECO:0007669"/>
    <property type="project" value="TreeGrafter"/>
</dbReference>
<dbReference type="Gene3D" id="1.10.287.1150">
    <property type="entry name" value="TPP helical domain"/>
    <property type="match status" value="1"/>
</dbReference>
<dbReference type="NCBIfam" id="TIGR00239">
    <property type="entry name" value="2oxo_dh_E1"/>
    <property type="match status" value="1"/>
</dbReference>
<evidence type="ECO:0000256" key="5">
    <source>
        <dbReference type="ARBA" id="ARBA00013321"/>
    </source>
</evidence>
<sequence>MSDSFERWRQSSPFYGGNIQYLETLYERFLEDPDSVPPHWRERFRQLQRQLPDHPDIPHRPVRQRFAALAREAKAAAATGEETACAKQIAVNRLIVQYRLLGHLVADTNPLPLRPKPYLPELDPGFYGLTDADLDREFDASLIHGAGRMTLREILARLKRIYCGKVGSETMHILSRDVRHWVQRQLETSECRPRLTPEEKRWVLKLLIAAEGIEKYLHRRYVGQKRFSLEGGESLIPLLDELIQRAGEKGIEEMVMGMAHRGRLNVLVNILGKQPESLFQEFEGKATPSEGTTGDVKYHLGFSSDIPTPGGPLHLALAFNPSHLEIIDPVAEGSARARQDRIGKTGPNRVLPLLIHGDAAFAAQGVVMETLQMAQTRAFHTGGTVHVVVDNQIGFTISNPFDARSTTYPTDVAKMIEAPVFHVNGDDPEAVIYVIRLALEFRMTFNRDVVIDLVCYRRHGHNEADEPAVTQPVMYRHIRQHPSAAFLYARRLIEEGVIDPATPERFEREYTQALEQGGPLLRRPLPKTTFRNRVAWHPYVGKRWDAPYDSRFPLEKLRDLAYEWLKLPEGFELHPRVAKIWEDRRRMTEGELPVDWGYAENMAYATLLADGKAVRLTGQDSGRGTFFHRHGIVYHYKTGEPFIPLKKIAYRFDTRFYLYDSLLSEEGVLGFEYGYSTADPETLVIWEAQFGDFANVAQVVIDQFISSGEAKWGRLSGLTLFLPHGYEGQGPEHSSARLERFLQLCAEDNMQACVPTTPAQIFHLLRRQMLRPYRKPLITFTPKSLLRHRLAVSTLEELAEGRFQLVIDETDPIDRDRVRRVILCCGKIYYELLEARRQAQIDHIAILRLEQLYPFPAQALQQALEGYPKLRELVWCQEEPKNQGAWYQIRHRFLETLPSGVELRYVGRPPAAAPAEGAFAMHVERQHAIIEAALHPQIDELKRAAG</sequence>
<name>A0AAU9C3I2_9GAMM</name>
<dbReference type="NCBIfam" id="NF008907">
    <property type="entry name" value="PRK12270.1"/>
    <property type="match status" value="1"/>
</dbReference>
<dbReference type="NCBIfam" id="NF006914">
    <property type="entry name" value="PRK09404.1"/>
    <property type="match status" value="1"/>
</dbReference>
<dbReference type="CDD" id="cd02016">
    <property type="entry name" value="TPP_E1_OGDC_like"/>
    <property type="match status" value="1"/>
</dbReference>
<dbReference type="Pfam" id="PF02779">
    <property type="entry name" value="Transket_pyr"/>
    <property type="match status" value="1"/>
</dbReference>
<dbReference type="InterPro" id="IPR011603">
    <property type="entry name" value="2oxoglutarate_DH_E1"/>
</dbReference>
<dbReference type="EMBL" id="AP024714">
    <property type="protein sequence ID" value="BCX81699.1"/>
    <property type="molecule type" value="Genomic_DNA"/>
</dbReference>
<dbReference type="InterPro" id="IPR029061">
    <property type="entry name" value="THDP-binding"/>
</dbReference>
<dbReference type="Pfam" id="PF16870">
    <property type="entry name" value="OxoGdeHyase_C"/>
    <property type="match status" value="1"/>
</dbReference>
<keyword evidence="7" id="KW-0786">Thiamine pyrophosphate</keyword>
<keyword evidence="11" id="KW-1185">Reference proteome</keyword>
<feature type="domain" description="Transketolase-like pyrimidine-binding" evidence="9">
    <location>
        <begin position="594"/>
        <end position="788"/>
    </location>
</feature>
<dbReference type="Pfam" id="PF16078">
    <property type="entry name" value="2-oxogl_dehyd_N"/>
    <property type="match status" value="1"/>
</dbReference>
<evidence type="ECO:0000256" key="3">
    <source>
        <dbReference type="ARBA" id="ARBA00006936"/>
    </source>
</evidence>
<dbReference type="GO" id="GO:0045252">
    <property type="term" value="C:oxoglutarate dehydrogenase complex"/>
    <property type="evidence" value="ECO:0007669"/>
    <property type="project" value="TreeGrafter"/>
</dbReference>
<evidence type="ECO:0000256" key="4">
    <source>
        <dbReference type="ARBA" id="ARBA00012280"/>
    </source>
</evidence>
<dbReference type="Pfam" id="PF00676">
    <property type="entry name" value="E1_dh"/>
    <property type="match status" value="1"/>
</dbReference>
<dbReference type="InterPro" id="IPR005475">
    <property type="entry name" value="Transketolase-like_Pyr-bd"/>
</dbReference>
<organism evidence="10 11">
    <name type="scientific">Methylomarinovum caldicuralii</name>
    <dbReference type="NCBI Taxonomy" id="438856"/>
    <lineage>
        <taxon>Bacteria</taxon>
        <taxon>Pseudomonadati</taxon>
        <taxon>Pseudomonadota</taxon>
        <taxon>Gammaproteobacteria</taxon>
        <taxon>Methylococcales</taxon>
        <taxon>Methylothermaceae</taxon>
        <taxon>Methylomarinovum</taxon>
    </lineage>
</organism>
<keyword evidence="6 10" id="KW-0560">Oxidoreductase</keyword>
<dbReference type="GO" id="GO:0005829">
    <property type="term" value="C:cytosol"/>
    <property type="evidence" value="ECO:0007669"/>
    <property type="project" value="TreeGrafter"/>
</dbReference>
<dbReference type="PANTHER" id="PTHR23152:SF4">
    <property type="entry name" value="2-OXOADIPATE DEHYDROGENASE COMPLEX COMPONENT E1"/>
    <property type="match status" value="1"/>
</dbReference>
<evidence type="ECO:0000256" key="8">
    <source>
        <dbReference type="ARBA" id="ARBA00030680"/>
    </source>
</evidence>
<dbReference type="PANTHER" id="PTHR23152">
    <property type="entry name" value="2-OXOGLUTARATE DEHYDROGENASE"/>
    <property type="match status" value="1"/>
</dbReference>
<comment type="cofactor">
    <cofactor evidence="1">
        <name>thiamine diphosphate</name>
        <dbReference type="ChEBI" id="CHEBI:58937"/>
    </cofactor>
</comment>
<accession>A0AAU9C3I2</accession>
<evidence type="ECO:0000256" key="1">
    <source>
        <dbReference type="ARBA" id="ARBA00001964"/>
    </source>
</evidence>
<dbReference type="Proteomes" id="UP001321825">
    <property type="component" value="Chromosome"/>
</dbReference>
<dbReference type="Gene3D" id="3.40.50.11610">
    <property type="entry name" value="Multifunctional 2-oxoglutarate metabolism enzyme, C-terminal domain"/>
    <property type="match status" value="1"/>
</dbReference>
<dbReference type="SUPFAM" id="SSF52518">
    <property type="entry name" value="Thiamin diphosphate-binding fold (THDP-binding)"/>
    <property type="match status" value="2"/>
</dbReference>
<comment type="similarity">
    <text evidence="3">Belongs to the alpha-ketoglutarate dehydrogenase family.</text>
</comment>
<evidence type="ECO:0000313" key="11">
    <source>
        <dbReference type="Proteomes" id="UP001321825"/>
    </source>
</evidence>
<dbReference type="Gene3D" id="3.40.50.970">
    <property type="match status" value="1"/>
</dbReference>
<evidence type="ECO:0000256" key="6">
    <source>
        <dbReference type="ARBA" id="ARBA00023002"/>
    </source>
</evidence>
<reference evidence="11" key="1">
    <citation type="journal article" date="2024" name="Int. J. Syst. Evol. Microbiol.">
        <title>Methylomarinovum tepidoasis sp. nov., a moderately thermophilic methanotroph of the family Methylothermaceae isolated from a deep-sea hydrothermal field.</title>
        <authorList>
            <person name="Hirayama H."/>
            <person name="Takaki Y."/>
            <person name="Abe M."/>
            <person name="Miyazaki M."/>
            <person name="Uematsu K."/>
            <person name="Matsui Y."/>
            <person name="Takai K."/>
        </authorList>
    </citation>
    <scope>NUCLEOTIDE SEQUENCE [LARGE SCALE GENOMIC DNA]</scope>
    <source>
        <strain evidence="11">IT-9</strain>
    </source>
</reference>
<gene>
    <name evidence="10" type="ORF">MIT9_P1277</name>
</gene>
<dbReference type="PIRSF" id="PIRSF000157">
    <property type="entry name" value="Oxoglu_dh_E1"/>
    <property type="match status" value="1"/>
</dbReference>
<dbReference type="SMART" id="SM00861">
    <property type="entry name" value="Transket_pyr"/>
    <property type="match status" value="1"/>
</dbReference>
<comment type="function">
    <text evidence="2">E1 component of the 2-oxoglutarate dehydrogenase (OGDH) complex which catalyzes the decarboxylation of 2-oxoglutarate, the first step in the conversion of 2-oxoglutarate to succinyl-CoA and CO(2).</text>
</comment>
<evidence type="ECO:0000313" key="10">
    <source>
        <dbReference type="EMBL" id="BCX81699.1"/>
    </source>
</evidence>
<dbReference type="InterPro" id="IPR032106">
    <property type="entry name" value="2-oxogl_dehyd_N"/>
</dbReference>
<dbReference type="InterPro" id="IPR001017">
    <property type="entry name" value="DH_E1"/>
</dbReference>
<evidence type="ECO:0000256" key="7">
    <source>
        <dbReference type="ARBA" id="ARBA00023052"/>
    </source>
</evidence>
<dbReference type="Gene3D" id="3.40.50.12470">
    <property type="match status" value="1"/>
</dbReference>
<dbReference type="AlphaFoldDB" id="A0AAU9C3I2"/>
<dbReference type="RefSeq" id="WP_317706611.1">
    <property type="nucleotide sequence ID" value="NZ_AP024714.1"/>
</dbReference>
<evidence type="ECO:0000259" key="9">
    <source>
        <dbReference type="SMART" id="SM00861"/>
    </source>
</evidence>
<dbReference type="InterPro" id="IPR042179">
    <property type="entry name" value="KGD_C_sf"/>
</dbReference>
<dbReference type="GO" id="GO:0030976">
    <property type="term" value="F:thiamine pyrophosphate binding"/>
    <property type="evidence" value="ECO:0007669"/>
    <property type="project" value="InterPro"/>
</dbReference>
<dbReference type="InterPro" id="IPR031717">
    <property type="entry name" value="ODO-1/KGD_C"/>
</dbReference>
<protein>
    <recommendedName>
        <fullName evidence="5">2-oxoglutarate dehydrogenase E1 component</fullName>
        <ecNumber evidence="4">1.2.4.2</ecNumber>
    </recommendedName>
    <alternativeName>
        <fullName evidence="8">Alpha-ketoglutarate dehydrogenase</fullName>
    </alternativeName>
</protein>
<dbReference type="EC" id="1.2.4.2" evidence="4"/>
<dbReference type="FunFam" id="1.10.287.1150:FF:000004">
    <property type="entry name" value="2-oxoglutarate dehydrogenase E1 component"/>
    <property type="match status" value="1"/>
</dbReference>